<dbReference type="EMBL" id="VSRR010083467">
    <property type="protein sequence ID" value="MPC90166.1"/>
    <property type="molecule type" value="Genomic_DNA"/>
</dbReference>
<dbReference type="Proteomes" id="UP000324222">
    <property type="component" value="Unassembled WGS sequence"/>
</dbReference>
<organism evidence="2 3">
    <name type="scientific">Portunus trituberculatus</name>
    <name type="common">Swimming crab</name>
    <name type="synonym">Neptunus trituberculatus</name>
    <dbReference type="NCBI Taxonomy" id="210409"/>
    <lineage>
        <taxon>Eukaryota</taxon>
        <taxon>Metazoa</taxon>
        <taxon>Ecdysozoa</taxon>
        <taxon>Arthropoda</taxon>
        <taxon>Crustacea</taxon>
        <taxon>Multicrustacea</taxon>
        <taxon>Malacostraca</taxon>
        <taxon>Eumalacostraca</taxon>
        <taxon>Eucarida</taxon>
        <taxon>Decapoda</taxon>
        <taxon>Pleocyemata</taxon>
        <taxon>Brachyura</taxon>
        <taxon>Eubrachyura</taxon>
        <taxon>Portunoidea</taxon>
        <taxon>Portunidae</taxon>
        <taxon>Portuninae</taxon>
        <taxon>Portunus</taxon>
    </lineage>
</organism>
<sequence length="127" mass="14215">MLQLISNSNSAAPCDSQRSTSHPCLSRYSSRPAWARGRLSLWWAMQRGVAGNGGRKADKTRAGNQKGKRAGQGLADAENQGTKDKAGARLFFYTKRHASVAQQTPRRWLPENVYLFRTPLLFPIRQQ</sequence>
<evidence type="ECO:0000256" key="1">
    <source>
        <dbReference type="SAM" id="MobiDB-lite"/>
    </source>
</evidence>
<feature type="region of interest" description="Disordered" evidence="1">
    <location>
        <begin position="49"/>
        <end position="81"/>
    </location>
</feature>
<keyword evidence="3" id="KW-1185">Reference proteome</keyword>
<gene>
    <name evidence="2" type="ORF">E2C01_085139</name>
</gene>
<proteinExistence type="predicted"/>
<evidence type="ECO:0000313" key="3">
    <source>
        <dbReference type="Proteomes" id="UP000324222"/>
    </source>
</evidence>
<dbReference type="AlphaFoldDB" id="A0A5B7J816"/>
<name>A0A5B7J816_PORTR</name>
<reference evidence="2 3" key="1">
    <citation type="submission" date="2019-05" db="EMBL/GenBank/DDBJ databases">
        <title>Another draft genome of Portunus trituberculatus and its Hox gene families provides insights of decapod evolution.</title>
        <authorList>
            <person name="Jeong J.-H."/>
            <person name="Song I."/>
            <person name="Kim S."/>
            <person name="Choi T."/>
            <person name="Kim D."/>
            <person name="Ryu S."/>
            <person name="Kim W."/>
        </authorList>
    </citation>
    <scope>NUCLEOTIDE SEQUENCE [LARGE SCALE GENOMIC DNA]</scope>
    <source>
        <tissue evidence="2">Muscle</tissue>
    </source>
</reference>
<feature type="region of interest" description="Disordered" evidence="1">
    <location>
        <begin position="1"/>
        <end position="28"/>
    </location>
</feature>
<protein>
    <submittedName>
        <fullName evidence="2">Uncharacterized protein</fullName>
    </submittedName>
</protein>
<comment type="caution">
    <text evidence="2">The sequence shown here is derived from an EMBL/GenBank/DDBJ whole genome shotgun (WGS) entry which is preliminary data.</text>
</comment>
<evidence type="ECO:0000313" key="2">
    <source>
        <dbReference type="EMBL" id="MPC90166.1"/>
    </source>
</evidence>
<accession>A0A5B7J816</accession>